<dbReference type="GO" id="GO:0070847">
    <property type="term" value="C:core mediator complex"/>
    <property type="evidence" value="ECO:0007669"/>
    <property type="project" value="TreeGrafter"/>
</dbReference>
<dbReference type="PANTHER" id="PTHR13208:SF2">
    <property type="entry name" value="MEDIATOR OF RNA POLYMERASE II TRANSCRIPTION SUBUNIT 4"/>
    <property type="match status" value="1"/>
</dbReference>
<comment type="similarity">
    <text evidence="2 8">Belongs to the Mediator complex subunit 4 family.</text>
</comment>
<gene>
    <name evidence="8" type="primary">MED4</name>
    <name evidence="10" type="ORF">FFLO_05534</name>
</gene>
<dbReference type="GO" id="GO:0016592">
    <property type="term" value="C:mediator complex"/>
    <property type="evidence" value="ECO:0007669"/>
    <property type="project" value="InterPro"/>
</dbReference>
<feature type="region of interest" description="Disordered" evidence="9">
    <location>
        <begin position="235"/>
        <end position="297"/>
    </location>
</feature>
<comment type="function">
    <text evidence="8">Component of the Mediator complex, a coactivator involved in the regulated transcription of nearly all RNA polymerase II-dependent genes. Mediator functions as a bridge to convey information from gene-specific regulatory proteins to the basal RNA polymerase II transcription machinery. Mediator is recruited to promoters by direct interactions with regulatory proteins and serves as a scaffold for the assembly of a functional preinitiation complex with RNA polymerase II and the general transcription factors.</text>
</comment>
<proteinExistence type="inferred from homology"/>
<dbReference type="InterPro" id="IPR019258">
    <property type="entry name" value="Mediator_Med4"/>
</dbReference>
<evidence type="ECO:0000256" key="2">
    <source>
        <dbReference type="ARBA" id="ARBA00009626"/>
    </source>
</evidence>
<evidence type="ECO:0000256" key="6">
    <source>
        <dbReference type="ARBA" id="ARBA00023242"/>
    </source>
</evidence>
<dbReference type="AlphaFoldDB" id="A0A8K0JM78"/>
<dbReference type="EMBL" id="JABELV010000143">
    <property type="protein sequence ID" value="KAG7529603.1"/>
    <property type="molecule type" value="Genomic_DNA"/>
</dbReference>
<evidence type="ECO:0000256" key="4">
    <source>
        <dbReference type="ARBA" id="ARBA00023015"/>
    </source>
</evidence>
<evidence type="ECO:0000313" key="10">
    <source>
        <dbReference type="EMBL" id="KAG7529603.1"/>
    </source>
</evidence>
<keyword evidence="11" id="KW-1185">Reference proteome</keyword>
<dbReference type="GO" id="GO:0003712">
    <property type="term" value="F:transcription coregulator activity"/>
    <property type="evidence" value="ECO:0007669"/>
    <property type="project" value="InterPro"/>
</dbReference>
<evidence type="ECO:0000256" key="1">
    <source>
        <dbReference type="ARBA" id="ARBA00004123"/>
    </source>
</evidence>
<evidence type="ECO:0000256" key="8">
    <source>
        <dbReference type="RuleBase" id="RU364141"/>
    </source>
</evidence>
<reference evidence="10" key="1">
    <citation type="submission" date="2020-04" db="EMBL/GenBank/DDBJ databases">
        <title>Analysis of mating type loci in Filobasidium floriforme.</title>
        <authorList>
            <person name="Nowrousian M."/>
        </authorList>
    </citation>
    <scope>NUCLEOTIDE SEQUENCE</scope>
    <source>
        <strain evidence="10">CBS 6242</strain>
    </source>
</reference>
<comment type="subcellular location">
    <subcellularLocation>
        <location evidence="1 8">Nucleus</location>
    </subcellularLocation>
</comment>
<keyword evidence="4 8" id="KW-0805">Transcription regulation</keyword>
<feature type="compositionally biased region" description="Low complexity" evidence="9">
    <location>
        <begin position="11"/>
        <end position="23"/>
    </location>
</feature>
<evidence type="ECO:0000256" key="7">
    <source>
        <dbReference type="ARBA" id="ARBA00031257"/>
    </source>
</evidence>
<evidence type="ECO:0000256" key="9">
    <source>
        <dbReference type="SAM" id="MobiDB-lite"/>
    </source>
</evidence>
<dbReference type="PANTHER" id="PTHR13208">
    <property type="entry name" value="MEDIATOR OF RNA POLYMERASE II TRANSCRIPTION SUBUNIT 4"/>
    <property type="match status" value="1"/>
</dbReference>
<feature type="compositionally biased region" description="Acidic residues" evidence="9">
    <location>
        <begin position="284"/>
        <end position="297"/>
    </location>
</feature>
<evidence type="ECO:0000256" key="3">
    <source>
        <dbReference type="ARBA" id="ARBA00020629"/>
    </source>
</evidence>
<dbReference type="Proteomes" id="UP000812966">
    <property type="component" value="Unassembled WGS sequence"/>
</dbReference>
<sequence length="297" mass="33075">MNSLYPIIPGSSRITRQSSTSTSGPSRRARRTKQHVHASDVPLTLPEDVSMRNLLLANINEQHVLATRLFETLSNSLSGSRRIPRSINPIEEVSEMYARLESLTEEQARLVELARRHQQRWERLQRKRRRRQALDEKARRVLVTLEQGRRELAEIIENGSEVCRGIEMAEKAAIPVDTLVRHATRLAPYTTRPVAAEVVGEALVSTSQSYYPAEPAMMSSKLMRLAKGEVMGPGEVGDGTIVGEGPEQENDPPLPAQQEVNADTTQAAVAPAPKVFKPINLDLSESEDEDDDMEQIA</sequence>
<keyword evidence="6 8" id="KW-0539">Nucleus</keyword>
<comment type="caution">
    <text evidence="10">The sequence shown here is derived from an EMBL/GenBank/DDBJ whole genome shotgun (WGS) entry which is preliminary data.</text>
</comment>
<dbReference type="GO" id="GO:0006357">
    <property type="term" value="P:regulation of transcription by RNA polymerase II"/>
    <property type="evidence" value="ECO:0007669"/>
    <property type="project" value="InterPro"/>
</dbReference>
<feature type="region of interest" description="Disordered" evidence="9">
    <location>
        <begin position="1"/>
        <end position="38"/>
    </location>
</feature>
<feature type="compositionally biased region" description="Low complexity" evidence="9">
    <location>
        <begin position="267"/>
        <end position="283"/>
    </location>
</feature>
<evidence type="ECO:0000256" key="5">
    <source>
        <dbReference type="ARBA" id="ARBA00023163"/>
    </source>
</evidence>
<dbReference type="Pfam" id="PF10018">
    <property type="entry name" value="Med4"/>
    <property type="match status" value="1"/>
</dbReference>
<protein>
    <recommendedName>
        <fullName evidence="3 8">Mediator of RNA polymerase II transcription subunit 4</fullName>
    </recommendedName>
    <alternativeName>
        <fullName evidence="7 8">Mediator complex subunit 4</fullName>
    </alternativeName>
</protein>
<comment type="subunit">
    <text evidence="8">Component of the Mediator complex.</text>
</comment>
<name>A0A8K0JM78_9TREE</name>
<evidence type="ECO:0000313" key="11">
    <source>
        <dbReference type="Proteomes" id="UP000812966"/>
    </source>
</evidence>
<organism evidence="10 11">
    <name type="scientific">Filobasidium floriforme</name>
    <dbReference type="NCBI Taxonomy" id="5210"/>
    <lineage>
        <taxon>Eukaryota</taxon>
        <taxon>Fungi</taxon>
        <taxon>Dikarya</taxon>
        <taxon>Basidiomycota</taxon>
        <taxon>Agaricomycotina</taxon>
        <taxon>Tremellomycetes</taxon>
        <taxon>Filobasidiales</taxon>
        <taxon>Filobasidiaceae</taxon>
        <taxon>Filobasidium</taxon>
    </lineage>
</organism>
<keyword evidence="8" id="KW-0010">Activator</keyword>
<accession>A0A8K0JM78</accession>
<feature type="compositionally biased region" description="Basic residues" evidence="9">
    <location>
        <begin position="27"/>
        <end position="36"/>
    </location>
</feature>
<keyword evidence="5 8" id="KW-0804">Transcription</keyword>